<feature type="domain" description="PPIase FKBP-type" evidence="5">
    <location>
        <begin position="81"/>
        <end position="171"/>
    </location>
</feature>
<dbReference type="Proteomes" id="UP000651057">
    <property type="component" value="Unassembled WGS sequence"/>
</dbReference>
<comment type="catalytic activity">
    <reaction evidence="1 3 4">
        <text>[protein]-peptidylproline (omega=180) = [protein]-peptidylproline (omega=0)</text>
        <dbReference type="Rhea" id="RHEA:16237"/>
        <dbReference type="Rhea" id="RHEA-COMP:10747"/>
        <dbReference type="Rhea" id="RHEA-COMP:10748"/>
        <dbReference type="ChEBI" id="CHEBI:83833"/>
        <dbReference type="ChEBI" id="CHEBI:83834"/>
        <dbReference type="EC" id="5.2.1.8"/>
    </reaction>
</comment>
<keyword evidence="3 4" id="KW-0413">Isomerase</keyword>
<evidence type="ECO:0000256" key="2">
    <source>
        <dbReference type="ARBA" id="ARBA00023110"/>
    </source>
</evidence>
<dbReference type="Pfam" id="PF00254">
    <property type="entry name" value="FKBP_C"/>
    <property type="match status" value="1"/>
</dbReference>
<sequence length="173" mass="19561">MIKKTILVLSMIALIFSCKSDDDAVPVLTSDFVYTQEEKDAEIARLKDYITQKGYENVQATESGLHYIIEQQGEGLTPEMDDTVIAHYETTNLETDEIIGSSNREENQYGQALRMYSLLKGVSEGFMLVNEGSVIRMFVPGYLAFGKIGDSYRGIELETNMMYKMELNIVLKN</sequence>
<evidence type="ECO:0000256" key="3">
    <source>
        <dbReference type="PROSITE-ProRule" id="PRU00277"/>
    </source>
</evidence>
<keyword evidence="2 3" id="KW-0697">Rotamase</keyword>
<proteinExistence type="inferred from homology"/>
<dbReference type="InterPro" id="IPR046357">
    <property type="entry name" value="PPIase_dom_sf"/>
</dbReference>
<name>A0A937A1C5_9FLAO</name>
<protein>
    <recommendedName>
        <fullName evidence="4">Peptidyl-prolyl cis-trans isomerase</fullName>
        <ecNumber evidence="4">5.2.1.8</ecNumber>
    </recommendedName>
</protein>
<evidence type="ECO:0000256" key="4">
    <source>
        <dbReference type="RuleBase" id="RU003915"/>
    </source>
</evidence>
<dbReference type="EC" id="5.2.1.8" evidence="4"/>
<dbReference type="EMBL" id="JAERQJ010000012">
    <property type="protein sequence ID" value="MBL0685793.1"/>
    <property type="molecule type" value="Genomic_DNA"/>
</dbReference>
<dbReference type="RefSeq" id="WP_201924196.1">
    <property type="nucleotide sequence ID" value="NZ_BAABAX010000018.1"/>
</dbReference>
<evidence type="ECO:0000313" key="6">
    <source>
        <dbReference type="EMBL" id="MBL0685793.1"/>
    </source>
</evidence>
<comment type="similarity">
    <text evidence="4">Belongs to the FKBP-type PPIase family.</text>
</comment>
<comment type="caution">
    <text evidence="6">The sequence shown here is derived from an EMBL/GenBank/DDBJ whole genome shotgun (WGS) entry which is preliminary data.</text>
</comment>
<accession>A0A937A1C5</accession>
<dbReference type="PROSITE" id="PS51257">
    <property type="entry name" value="PROKAR_LIPOPROTEIN"/>
    <property type="match status" value="1"/>
</dbReference>
<reference evidence="6" key="1">
    <citation type="submission" date="2021-01" db="EMBL/GenBank/DDBJ databases">
        <authorList>
            <person name="Zhong Y.L."/>
        </authorList>
    </citation>
    <scope>NUCLEOTIDE SEQUENCE</scope>
    <source>
        <strain evidence="6">KCTC 23302</strain>
    </source>
</reference>
<keyword evidence="7" id="KW-1185">Reference proteome</keyword>
<evidence type="ECO:0000256" key="1">
    <source>
        <dbReference type="ARBA" id="ARBA00000971"/>
    </source>
</evidence>
<dbReference type="Gene3D" id="3.10.50.40">
    <property type="match status" value="1"/>
</dbReference>
<dbReference type="PROSITE" id="PS50059">
    <property type="entry name" value="FKBP_PPIASE"/>
    <property type="match status" value="1"/>
</dbReference>
<gene>
    <name evidence="6" type="ORF">JJQ60_19840</name>
</gene>
<dbReference type="InterPro" id="IPR001179">
    <property type="entry name" value="PPIase_FKBP_dom"/>
</dbReference>
<dbReference type="GO" id="GO:0003755">
    <property type="term" value="F:peptidyl-prolyl cis-trans isomerase activity"/>
    <property type="evidence" value="ECO:0007669"/>
    <property type="project" value="UniProtKB-UniRule"/>
</dbReference>
<organism evidence="6 7">
    <name type="scientific">Aquimarina mytili</name>
    <dbReference type="NCBI Taxonomy" id="874423"/>
    <lineage>
        <taxon>Bacteria</taxon>
        <taxon>Pseudomonadati</taxon>
        <taxon>Bacteroidota</taxon>
        <taxon>Flavobacteriia</taxon>
        <taxon>Flavobacteriales</taxon>
        <taxon>Flavobacteriaceae</taxon>
        <taxon>Aquimarina</taxon>
    </lineage>
</organism>
<dbReference type="AlphaFoldDB" id="A0A937A1C5"/>
<evidence type="ECO:0000259" key="5">
    <source>
        <dbReference type="PROSITE" id="PS50059"/>
    </source>
</evidence>
<evidence type="ECO:0000313" key="7">
    <source>
        <dbReference type="Proteomes" id="UP000651057"/>
    </source>
</evidence>
<dbReference type="SUPFAM" id="SSF54534">
    <property type="entry name" value="FKBP-like"/>
    <property type="match status" value="1"/>
</dbReference>